<dbReference type="EMBL" id="WMQE01000013">
    <property type="protein sequence ID" value="MTK21191.1"/>
    <property type="molecule type" value="Genomic_DNA"/>
</dbReference>
<dbReference type="InterPro" id="IPR023765">
    <property type="entry name" value="SBP_5_CS"/>
</dbReference>
<feature type="domain" description="Solute-binding protein family 5" evidence="7">
    <location>
        <begin position="97"/>
        <end position="552"/>
    </location>
</feature>
<evidence type="ECO:0000313" key="9">
    <source>
        <dbReference type="Proteomes" id="UP000487649"/>
    </source>
</evidence>
<comment type="subcellular location">
    <subcellularLocation>
        <location evidence="1">Cell membrane</location>
        <topology evidence="1">Lipid-anchor</topology>
    </subcellularLocation>
</comment>
<dbReference type="Gene3D" id="3.10.105.10">
    <property type="entry name" value="Dipeptide-binding Protein, Domain 3"/>
    <property type="match status" value="1"/>
</dbReference>
<dbReference type="Pfam" id="PF00496">
    <property type="entry name" value="SBP_bac_5"/>
    <property type="match status" value="1"/>
</dbReference>
<feature type="compositionally biased region" description="Polar residues" evidence="5">
    <location>
        <begin position="23"/>
        <end position="32"/>
    </location>
</feature>
<evidence type="ECO:0000256" key="1">
    <source>
        <dbReference type="ARBA" id="ARBA00004193"/>
    </source>
</evidence>
<dbReference type="SUPFAM" id="SSF53850">
    <property type="entry name" value="Periplasmic binding protein-like II"/>
    <property type="match status" value="1"/>
</dbReference>
<dbReference type="GO" id="GO:0015833">
    <property type="term" value="P:peptide transport"/>
    <property type="evidence" value="ECO:0007669"/>
    <property type="project" value="TreeGrafter"/>
</dbReference>
<evidence type="ECO:0000256" key="2">
    <source>
        <dbReference type="ARBA" id="ARBA00005695"/>
    </source>
</evidence>
<dbReference type="CDD" id="cd08504">
    <property type="entry name" value="PBP2_OppA"/>
    <property type="match status" value="1"/>
</dbReference>
<keyword evidence="3" id="KW-0813">Transport</keyword>
<dbReference type="Proteomes" id="UP000487649">
    <property type="component" value="Unassembled WGS sequence"/>
</dbReference>
<dbReference type="Gene3D" id="3.40.190.10">
    <property type="entry name" value="Periplasmic binding protein-like II"/>
    <property type="match status" value="1"/>
</dbReference>
<comment type="similarity">
    <text evidence="2">Belongs to the bacterial solute-binding protein 5 family.</text>
</comment>
<protein>
    <submittedName>
        <fullName evidence="8">Peptide ABC transporter substrate-binding protein</fullName>
    </submittedName>
</protein>
<dbReference type="PROSITE" id="PS01040">
    <property type="entry name" value="SBP_BACTERIAL_5"/>
    <property type="match status" value="1"/>
</dbReference>
<proteinExistence type="inferred from homology"/>
<feature type="chain" id="PRO_5040811131" evidence="6">
    <location>
        <begin position="23"/>
        <end position="681"/>
    </location>
</feature>
<comment type="caution">
    <text evidence="8">The sequence shown here is derived from an EMBL/GenBank/DDBJ whole genome shotgun (WGS) entry which is preliminary data.</text>
</comment>
<dbReference type="PROSITE" id="PS51257">
    <property type="entry name" value="PROKAR_LIPOPROTEIN"/>
    <property type="match status" value="1"/>
</dbReference>
<gene>
    <name evidence="8" type="ORF">GMA92_07125</name>
</gene>
<dbReference type="RefSeq" id="WP_006785555.1">
    <property type="nucleotide sequence ID" value="NZ_CAJJOK010000012.1"/>
</dbReference>
<sequence length="681" mass="75229">MNKNYLWLATCCALVAGGCSNSNDTAGNTEAPSTNTSTENEGTGSTETTDVYRNDYNYVYSTDPDTFDYVYSFQAVDNEHTTNFVDGLLEHDRYGNLVGALAKSYEVNDDATEFTFHLREGVKWVTDDGVEYAEVTAHDFVTGLRHAVEFDSQTLYLVQYTIKNLDAYYNGEVEWEEVGIKAVDDYTLVYTLEAPTPYFHTITTYSILMPVNQEFLESKGTGCKLGAAEPSSCSFGEVAPDGILYNGAYLLSNFTSKSVIEYTANPDYWDAEHVYIPNVKLVYYDGSDPDSLFTSFDKGEFSSAPVYTDNAAIYASAKEKYGDNIFISRTTSTSFWISWIFDRNQYASPLDSSVDVSPQTDKQKADTALAKQNTAFRKAIMYASDISSVNSQYVGEDLKYGRLRNTLTQPDFLLNSQGQTYGELVSAALTASNPTEYPAGFDLSDGQLAYYNTDLATQYMAQAVEELSAQGVEFPVQLDVIVNGESEKGFRAAQAYKATVEANLSDVQINLIISDSTNMAASKTADQMNCDLYIGAGWGPDYGDPKTYVDIVDPDSGDMLKYFGLNWTGSEVGDDAAVKEAIGLYEFQALKNAAEAIVDDLDLRYELYAKAEAYLLENAILIPYITQGGGYAVSRVVPYTQPYAAYGLSDNKYKGMQVSNEVITVEEREALKADWESKLGQ</sequence>
<dbReference type="InterPro" id="IPR000914">
    <property type="entry name" value="SBP_5_dom"/>
</dbReference>
<dbReference type="GO" id="GO:0043190">
    <property type="term" value="C:ATP-binding cassette (ABC) transporter complex"/>
    <property type="evidence" value="ECO:0007669"/>
    <property type="project" value="InterPro"/>
</dbReference>
<dbReference type="PANTHER" id="PTHR30290:SF10">
    <property type="entry name" value="PERIPLASMIC OLIGOPEPTIDE-BINDING PROTEIN-RELATED"/>
    <property type="match status" value="1"/>
</dbReference>
<evidence type="ECO:0000256" key="3">
    <source>
        <dbReference type="ARBA" id="ARBA00022448"/>
    </source>
</evidence>
<name>A0A9X4XDB8_9FIRM</name>
<evidence type="ECO:0000256" key="4">
    <source>
        <dbReference type="ARBA" id="ARBA00022729"/>
    </source>
</evidence>
<evidence type="ECO:0000256" key="5">
    <source>
        <dbReference type="SAM" id="MobiDB-lite"/>
    </source>
</evidence>
<dbReference type="Gene3D" id="3.90.76.10">
    <property type="entry name" value="Dipeptide-binding Protein, Domain 1"/>
    <property type="match status" value="1"/>
</dbReference>
<feature type="region of interest" description="Disordered" evidence="5">
    <location>
        <begin position="23"/>
        <end position="49"/>
    </location>
</feature>
<feature type="signal peptide" evidence="6">
    <location>
        <begin position="1"/>
        <end position="22"/>
    </location>
</feature>
<dbReference type="AlphaFoldDB" id="A0A9X4XDB8"/>
<evidence type="ECO:0000259" key="7">
    <source>
        <dbReference type="Pfam" id="PF00496"/>
    </source>
</evidence>
<reference evidence="8 9" key="1">
    <citation type="journal article" date="2019" name="Nat. Med.">
        <title>A library of human gut bacterial isolates paired with longitudinal multiomics data enables mechanistic microbiome research.</title>
        <authorList>
            <person name="Poyet M."/>
            <person name="Groussin M."/>
            <person name="Gibbons S.M."/>
            <person name="Avila-Pacheco J."/>
            <person name="Jiang X."/>
            <person name="Kearney S.M."/>
            <person name="Perrotta A.R."/>
            <person name="Berdy B."/>
            <person name="Zhao S."/>
            <person name="Lieberman T.D."/>
            <person name="Swanson P.K."/>
            <person name="Smith M."/>
            <person name="Roesemann S."/>
            <person name="Alexander J.E."/>
            <person name="Rich S.A."/>
            <person name="Livny J."/>
            <person name="Vlamakis H."/>
            <person name="Clish C."/>
            <person name="Bullock K."/>
            <person name="Deik A."/>
            <person name="Scott J."/>
            <person name="Pierce K.A."/>
            <person name="Xavier R.J."/>
            <person name="Alm E.J."/>
        </authorList>
    </citation>
    <scope>NUCLEOTIDE SEQUENCE [LARGE SCALE GENOMIC DNA]</scope>
    <source>
        <strain evidence="8 9">BIOML-A198</strain>
    </source>
</reference>
<organism evidence="8 9">
    <name type="scientific">Turicibacter sanguinis</name>
    <dbReference type="NCBI Taxonomy" id="154288"/>
    <lineage>
        <taxon>Bacteria</taxon>
        <taxon>Bacillati</taxon>
        <taxon>Bacillota</taxon>
        <taxon>Erysipelotrichia</taxon>
        <taxon>Erysipelotrichales</taxon>
        <taxon>Turicibacteraceae</taxon>
        <taxon>Turicibacter</taxon>
    </lineage>
</organism>
<dbReference type="GO" id="GO:1904680">
    <property type="term" value="F:peptide transmembrane transporter activity"/>
    <property type="evidence" value="ECO:0007669"/>
    <property type="project" value="TreeGrafter"/>
</dbReference>
<dbReference type="InterPro" id="IPR039424">
    <property type="entry name" value="SBP_5"/>
</dbReference>
<evidence type="ECO:0000313" key="8">
    <source>
        <dbReference type="EMBL" id="MTK21191.1"/>
    </source>
</evidence>
<accession>A0A9X4XDB8</accession>
<dbReference type="PANTHER" id="PTHR30290">
    <property type="entry name" value="PERIPLASMIC BINDING COMPONENT OF ABC TRANSPORTER"/>
    <property type="match status" value="1"/>
</dbReference>
<evidence type="ECO:0000256" key="6">
    <source>
        <dbReference type="SAM" id="SignalP"/>
    </source>
</evidence>
<keyword evidence="4 6" id="KW-0732">Signal</keyword>
<dbReference type="GO" id="GO:0042597">
    <property type="term" value="C:periplasmic space"/>
    <property type="evidence" value="ECO:0007669"/>
    <property type="project" value="UniProtKB-ARBA"/>
</dbReference>
<feature type="compositionally biased region" description="Low complexity" evidence="5">
    <location>
        <begin position="33"/>
        <end position="49"/>
    </location>
</feature>